<evidence type="ECO:0000313" key="3">
    <source>
        <dbReference type="EMBL" id="MFD0684320.1"/>
    </source>
</evidence>
<evidence type="ECO:0000313" key="4">
    <source>
        <dbReference type="Proteomes" id="UP001597063"/>
    </source>
</evidence>
<comment type="caution">
    <text evidence="3">The sequence shown here is derived from an EMBL/GenBank/DDBJ whole genome shotgun (WGS) entry which is preliminary data.</text>
</comment>
<evidence type="ECO:0000259" key="2">
    <source>
        <dbReference type="Pfam" id="PF13340"/>
    </source>
</evidence>
<accession>A0ABW2XFC6</accession>
<gene>
    <name evidence="3" type="ORF">ACFQZM_07425</name>
</gene>
<dbReference type="RefSeq" id="WP_131756705.1">
    <property type="nucleotide sequence ID" value="NZ_CAACUY010000020.1"/>
</dbReference>
<reference evidence="4" key="1">
    <citation type="journal article" date="2019" name="Int. J. Syst. Evol. Microbiol.">
        <title>The Global Catalogue of Microorganisms (GCM) 10K type strain sequencing project: providing services to taxonomists for standard genome sequencing and annotation.</title>
        <authorList>
            <consortium name="The Broad Institute Genomics Platform"/>
            <consortium name="The Broad Institute Genome Sequencing Center for Infectious Disease"/>
            <person name="Wu L."/>
            <person name="Ma J."/>
        </authorList>
    </citation>
    <scope>NUCLEOTIDE SEQUENCE [LARGE SCALE GENOMIC DNA]</scope>
    <source>
        <strain evidence="4">JCM 9371</strain>
    </source>
</reference>
<sequence length="278" mass="31351">MSQPRRYRSDLSDERWALIEPTLTDWRAARRQHALDIGRPPEHDLRVLMDAILYVDRTGIPWRYLPHDYPPWASVYSYFAAWQKDGVFTQLNGLLRRLVRQQGRDTEPSACIIDSQSVKTATTVPATTQGIDAAKKIVGRKRSIITDTLGLLMAVLVTAASVQDAPAGMQLLTSTAAAHPTIATAWTDSAYRARFIDHAASLGIRIQTVSRDPATRGFVPLPRRWVVERTFGWLMLHRRLARDYEALPVRSEAMIHLASIDLLSRRLTGQSTPTWRGT</sequence>
<dbReference type="EMBL" id="JBHTGP010000003">
    <property type="protein sequence ID" value="MFD0684320.1"/>
    <property type="molecule type" value="Genomic_DNA"/>
</dbReference>
<dbReference type="PANTHER" id="PTHR30007">
    <property type="entry name" value="PHP DOMAIN PROTEIN"/>
    <property type="match status" value="1"/>
</dbReference>
<dbReference type="Proteomes" id="UP001597063">
    <property type="component" value="Unassembled WGS sequence"/>
</dbReference>
<evidence type="ECO:0000259" key="1">
    <source>
        <dbReference type="Pfam" id="PF01609"/>
    </source>
</evidence>
<protein>
    <submittedName>
        <fullName evidence="3">IS5 family transposase</fullName>
    </submittedName>
</protein>
<feature type="domain" description="Transposase IS4-like" evidence="1">
    <location>
        <begin position="107"/>
        <end position="255"/>
    </location>
</feature>
<name>A0ABW2XFC6_9ACTN</name>
<organism evidence="3 4">
    <name type="scientific">Actinomadura fibrosa</name>
    <dbReference type="NCBI Taxonomy" id="111802"/>
    <lineage>
        <taxon>Bacteria</taxon>
        <taxon>Bacillati</taxon>
        <taxon>Actinomycetota</taxon>
        <taxon>Actinomycetes</taxon>
        <taxon>Streptosporangiales</taxon>
        <taxon>Thermomonosporaceae</taxon>
        <taxon>Actinomadura</taxon>
    </lineage>
</organism>
<keyword evidence="4" id="KW-1185">Reference proteome</keyword>
<dbReference type="PANTHER" id="PTHR30007:SF0">
    <property type="entry name" value="TRANSPOSASE"/>
    <property type="match status" value="1"/>
</dbReference>
<dbReference type="Pfam" id="PF01609">
    <property type="entry name" value="DDE_Tnp_1"/>
    <property type="match status" value="1"/>
</dbReference>
<dbReference type="NCBIfam" id="NF033580">
    <property type="entry name" value="transpos_IS5_3"/>
    <property type="match status" value="1"/>
</dbReference>
<proteinExistence type="predicted"/>
<feature type="domain" description="Insertion element IS402-like" evidence="2">
    <location>
        <begin position="11"/>
        <end position="91"/>
    </location>
</feature>
<dbReference type="InterPro" id="IPR002559">
    <property type="entry name" value="Transposase_11"/>
</dbReference>
<dbReference type="InterPro" id="IPR025161">
    <property type="entry name" value="IS402-like_dom"/>
</dbReference>
<dbReference type="Pfam" id="PF13340">
    <property type="entry name" value="DUF4096"/>
    <property type="match status" value="1"/>
</dbReference>